<dbReference type="OrthoDB" id="20669at2759"/>
<dbReference type="SUPFAM" id="SSF50998">
    <property type="entry name" value="Quinoprotein alcohol dehydrogenase-like"/>
    <property type="match status" value="1"/>
</dbReference>
<reference evidence="2" key="1">
    <citation type="submission" date="2025-08" db="UniProtKB">
        <authorList>
            <consortium name="Ensembl"/>
        </authorList>
    </citation>
    <scope>IDENTIFICATION</scope>
</reference>
<name>A0A8C4VA16_FALTI</name>
<dbReference type="PROSITE" id="PS50082">
    <property type="entry name" value="WD_REPEATS_2"/>
    <property type="match status" value="3"/>
</dbReference>
<dbReference type="Proteomes" id="UP000694562">
    <property type="component" value="Unplaced"/>
</dbReference>
<evidence type="ECO:0000313" key="2">
    <source>
        <dbReference type="Ensembl" id="ENSFTIP00000024643.1"/>
    </source>
</evidence>
<keyword evidence="3" id="KW-1185">Reference proteome</keyword>
<dbReference type="Pfam" id="PF00400">
    <property type="entry name" value="WD40"/>
    <property type="match status" value="5"/>
</dbReference>
<dbReference type="OMA" id="FAQFYYI"/>
<dbReference type="InterPro" id="IPR001680">
    <property type="entry name" value="WD40_rpt"/>
</dbReference>
<dbReference type="AlphaFoldDB" id="A0A8C4VA16"/>
<dbReference type="InterPro" id="IPR042411">
    <property type="entry name" value="WDR27"/>
</dbReference>
<dbReference type="SMART" id="SM00320">
    <property type="entry name" value="WD40"/>
    <property type="match status" value="10"/>
</dbReference>
<dbReference type="InterPro" id="IPR015943">
    <property type="entry name" value="WD40/YVTN_repeat-like_dom_sf"/>
</dbReference>
<proteinExistence type="predicted"/>
<feature type="repeat" description="WD" evidence="1">
    <location>
        <begin position="552"/>
        <end position="593"/>
    </location>
</feature>
<evidence type="ECO:0000256" key="1">
    <source>
        <dbReference type="PROSITE-ProRule" id="PRU00221"/>
    </source>
</evidence>
<feature type="repeat" description="WD" evidence="1">
    <location>
        <begin position="157"/>
        <end position="199"/>
    </location>
</feature>
<accession>A0A8C4VA16</accession>
<dbReference type="InterPro" id="IPR036322">
    <property type="entry name" value="WD40_repeat_dom_sf"/>
</dbReference>
<evidence type="ECO:0000313" key="3">
    <source>
        <dbReference type="Proteomes" id="UP000694562"/>
    </source>
</evidence>
<keyword evidence="1" id="KW-0853">WD repeat</keyword>
<sequence length="827" mass="92110">MEGDGGRCSGGSRDPDVVCEKHLFKSQLSGCLVQLACGHRHCAFPVDCNGLCVWNAETAEPLHLSGHHYSISALSFGSKIKPLLVCSASRERVIVWNLDECTQKVKEGLTPRGIVIGTLLGMVLHVRFSPDDQQVAVCAGNRIYMLSAKNEAILAELDGHLAPVTAAEFCTWEKSMLISVSEDRTFKVWDYSSGQLIYQSGVLTAFPLLSLLIDEENKQIITGCVEGQLWIFSLISDHNYRCVAHINLKKEEEKFCNKVWKSGKEIGEAQTTSKLGKTNNIRPEGSVETSLPILLIEHCDFLACLHNEENIYSARNTSYFWIGSSTGLLIINSANFELEAFLSYKDYSNLSIRFARSCALTRQAVNGKVLCLITSMFEDMIAVLEVNLAALVRTQQSDFLLRRSENSHSVIARCSLLTNSPLCKGLKKNLKEPSSKTFGVKSMVKDQPLVFRNKIKSSGYTAAPQMTMFSPNTNLKKNEVSKWKTSCKSKNKEYPMESYPPIKHEKKISVTCKPTPICCIQYSGDGEMLACGLADKTILIFNSNLTDTYNVFSGHDGAVNSVGWSHDKKWLVSASEDRTLRVWSVSHNKPVLTLGKEKFHKTVRFAQFYFIDNFILLGCGAEFHLLNFHLDTTKDDLKRYKQRSICKLVQKFPMASTMEITSLSAVNDFYSYIVLTAGSNRALEVFDLNVGCSTAVIPEVHTRSVHQICQNKGSSFSTQQPEAYNLFMTTAAGDGIKLWDLRTLRCERHFKGHSSRCYPCGIAVSPCGRFLASGSDDKCAYIYEMHSSTFSHKLKGHTESVTDVTFSPLSPQLTTATLDGKLQLFLP</sequence>
<dbReference type="InterPro" id="IPR011047">
    <property type="entry name" value="Quinoprotein_ADH-like_sf"/>
</dbReference>
<feature type="repeat" description="WD" evidence="1">
    <location>
        <begin position="794"/>
        <end position="827"/>
    </location>
</feature>
<protein>
    <recommendedName>
        <fullName evidence="4">WD repeat-containing protein 27</fullName>
    </recommendedName>
</protein>
<evidence type="ECO:0008006" key="4">
    <source>
        <dbReference type="Google" id="ProtNLM"/>
    </source>
</evidence>
<dbReference type="PROSITE" id="PS50294">
    <property type="entry name" value="WD_REPEATS_REGION"/>
    <property type="match status" value="3"/>
</dbReference>
<dbReference type="PANTHER" id="PTHR44525:SF1">
    <property type="entry name" value="WD REPEAT-CONTAINING PROTEIN 27"/>
    <property type="match status" value="1"/>
</dbReference>
<dbReference type="SUPFAM" id="SSF50978">
    <property type="entry name" value="WD40 repeat-like"/>
    <property type="match status" value="1"/>
</dbReference>
<dbReference type="PANTHER" id="PTHR44525">
    <property type="entry name" value="WD REPEAT-CONTAINING PROTEIN 27"/>
    <property type="match status" value="1"/>
</dbReference>
<dbReference type="Ensembl" id="ENSFTIT00000025681.1">
    <property type="protein sequence ID" value="ENSFTIP00000024643.1"/>
    <property type="gene ID" value="ENSFTIG00000015715.1"/>
</dbReference>
<reference evidence="2" key="2">
    <citation type="submission" date="2025-09" db="UniProtKB">
        <authorList>
            <consortium name="Ensembl"/>
        </authorList>
    </citation>
    <scope>IDENTIFICATION</scope>
</reference>
<organism evidence="2 3">
    <name type="scientific">Falco tinnunculus</name>
    <name type="common">Common kestrel</name>
    <dbReference type="NCBI Taxonomy" id="100819"/>
    <lineage>
        <taxon>Eukaryota</taxon>
        <taxon>Metazoa</taxon>
        <taxon>Chordata</taxon>
        <taxon>Craniata</taxon>
        <taxon>Vertebrata</taxon>
        <taxon>Euteleostomi</taxon>
        <taxon>Archelosauria</taxon>
        <taxon>Archosauria</taxon>
        <taxon>Dinosauria</taxon>
        <taxon>Saurischia</taxon>
        <taxon>Theropoda</taxon>
        <taxon>Coelurosauria</taxon>
        <taxon>Aves</taxon>
        <taxon>Neognathae</taxon>
        <taxon>Neoaves</taxon>
        <taxon>Telluraves</taxon>
        <taxon>Australaves</taxon>
        <taxon>Falconiformes</taxon>
        <taxon>Falconidae</taxon>
        <taxon>Falco</taxon>
    </lineage>
</organism>
<dbReference type="Gene3D" id="2.130.10.10">
    <property type="entry name" value="YVTN repeat-like/Quinoprotein amine dehydrogenase"/>
    <property type="match status" value="4"/>
</dbReference>